<dbReference type="InterPro" id="IPR014044">
    <property type="entry name" value="CAP_dom"/>
</dbReference>
<feature type="domain" description="SCP" evidence="3">
    <location>
        <begin position="36"/>
        <end position="170"/>
    </location>
</feature>
<dbReference type="PROSITE" id="PS01009">
    <property type="entry name" value="CRISP_1"/>
    <property type="match status" value="1"/>
</dbReference>
<comment type="caution">
    <text evidence="4">The sequence shown here is derived from an EMBL/GenBank/DDBJ whole genome shotgun (WGS) entry which is preliminary data.</text>
</comment>
<reference evidence="4" key="1">
    <citation type="journal article" date="2020" name="Cell">
        <title>Large-Scale Comparative Analyses of Tick Genomes Elucidate Their Genetic Diversity and Vector Capacities.</title>
        <authorList>
            <consortium name="Tick Genome and Microbiome Consortium (TIGMIC)"/>
            <person name="Jia N."/>
            <person name="Wang J."/>
            <person name="Shi W."/>
            <person name="Du L."/>
            <person name="Sun Y."/>
            <person name="Zhan W."/>
            <person name="Jiang J.F."/>
            <person name="Wang Q."/>
            <person name="Zhang B."/>
            <person name="Ji P."/>
            <person name="Bell-Sakyi L."/>
            <person name="Cui X.M."/>
            <person name="Yuan T.T."/>
            <person name="Jiang B.G."/>
            <person name="Yang W.F."/>
            <person name="Lam T.T."/>
            <person name="Chang Q.C."/>
            <person name="Ding S.J."/>
            <person name="Wang X.J."/>
            <person name="Zhu J.G."/>
            <person name="Ruan X.D."/>
            <person name="Zhao L."/>
            <person name="Wei J.T."/>
            <person name="Ye R.Z."/>
            <person name="Que T.C."/>
            <person name="Du C.H."/>
            <person name="Zhou Y.H."/>
            <person name="Cheng J.X."/>
            <person name="Dai P.F."/>
            <person name="Guo W.B."/>
            <person name="Han X.H."/>
            <person name="Huang E.J."/>
            <person name="Li L.F."/>
            <person name="Wei W."/>
            <person name="Gao Y.C."/>
            <person name="Liu J.Z."/>
            <person name="Shao H.Z."/>
            <person name="Wang X."/>
            <person name="Wang C.C."/>
            <person name="Yang T.C."/>
            <person name="Huo Q.B."/>
            <person name="Li W."/>
            <person name="Chen H.Y."/>
            <person name="Chen S.E."/>
            <person name="Zhou L.G."/>
            <person name="Ni X.B."/>
            <person name="Tian J.H."/>
            <person name="Sheng Y."/>
            <person name="Liu T."/>
            <person name="Pan Y.S."/>
            <person name="Xia L.Y."/>
            <person name="Li J."/>
            <person name="Zhao F."/>
            <person name="Cao W.C."/>
        </authorList>
    </citation>
    <scope>NUCLEOTIDE SEQUENCE</scope>
    <source>
        <strain evidence="4">Rsan-2018</strain>
    </source>
</reference>
<gene>
    <name evidence="4" type="ORF">HPB52_015896</name>
</gene>
<dbReference type="SMART" id="SM00198">
    <property type="entry name" value="SCP"/>
    <property type="match status" value="1"/>
</dbReference>
<feature type="signal peptide" evidence="2">
    <location>
        <begin position="1"/>
        <end position="24"/>
    </location>
</feature>
<reference evidence="4" key="2">
    <citation type="submission" date="2021-09" db="EMBL/GenBank/DDBJ databases">
        <authorList>
            <person name="Jia N."/>
            <person name="Wang J."/>
            <person name="Shi W."/>
            <person name="Du L."/>
            <person name="Sun Y."/>
            <person name="Zhan W."/>
            <person name="Jiang J."/>
            <person name="Wang Q."/>
            <person name="Zhang B."/>
            <person name="Ji P."/>
            <person name="Sakyi L.B."/>
            <person name="Cui X."/>
            <person name="Yuan T."/>
            <person name="Jiang B."/>
            <person name="Yang W."/>
            <person name="Lam T.T.-Y."/>
            <person name="Chang Q."/>
            <person name="Ding S."/>
            <person name="Wang X."/>
            <person name="Zhu J."/>
            <person name="Ruan X."/>
            <person name="Zhao L."/>
            <person name="Wei J."/>
            <person name="Que T."/>
            <person name="Du C."/>
            <person name="Cheng J."/>
            <person name="Dai P."/>
            <person name="Han X."/>
            <person name="Huang E."/>
            <person name="Gao Y."/>
            <person name="Liu J."/>
            <person name="Shao H."/>
            <person name="Ye R."/>
            <person name="Li L."/>
            <person name="Wei W."/>
            <person name="Wang X."/>
            <person name="Wang C."/>
            <person name="Huo Q."/>
            <person name="Li W."/>
            <person name="Guo W."/>
            <person name="Chen H."/>
            <person name="Chen S."/>
            <person name="Zhou L."/>
            <person name="Zhou L."/>
            <person name="Ni X."/>
            <person name="Tian J."/>
            <person name="Zhou Y."/>
            <person name="Sheng Y."/>
            <person name="Liu T."/>
            <person name="Pan Y."/>
            <person name="Xia L."/>
            <person name="Li J."/>
            <person name="Zhao F."/>
            <person name="Cao W."/>
        </authorList>
    </citation>
    <scope>NUCLEOTIDE SEQUENCE</scope>
    <source>
        <strain evidence="4">Rsan-2018</strain>
        <tissue evidence="4">Larvae</tissue>
    </source>
</reference>
<evidence type="ECO:0000313" key="5">
    <source>
        <dbReference type="Proteomes" id="UP000821837"/>
    </source>
</evidence>
<evidence type="ECO:0000313" key="4">
    <source>
        <dbReference type="EMBL" id="KAH7947796.1"/>
    </source>
</evidence>
<proteinExistence type="predicted"/>
<dbReference type="PANTHER" id="PTHR10334">
    <property type="entry name" value="CYSTEINE-RICH SECRETORY PROTEIN-RELATED"/>
    <property type="match status" value="1"/>
</dbReference>
<dbReference type="InterPro" id="IPR034113">
    <property type="entry name" value="SCP_GAPR1-like"/>
</dbReference>
<organism evidence="4 5">
    <name type="scientific">Rhipicephalus sanguineus</name>
    <name type="common">Brown dog tick</name>
    <name type="synonym">Ixodes sanguineus</name>
    <dbReference type="NCBI Taxonomy" id="34632"/>
    <lineage>
        <taxon>Eukaryota</taxon>
        <taxon>Metazoa</taxon>
        <taxon>Ecdysozoa</taxon>
        <taxon>Arthropoda</taxon>
        <taxon>Chelicerata</taxon>
        <taxon>Arachnida</taxon>
        <taxon>Acari</taxon>
        <taxon>Parasitiformes</taxon>
        <taxon>Ixodida</taxon>
        <taxon>Ixodoidea</taxon>
        <taxon>Ixodidae</taxon>
        <taxon>Rhipicephalinae</taxon>
        <taxon>Rhipicephalus</taxon>
        <taxon>Rhipicephalus</taxon>
    </lineage>
</organism>
<dbReference type="AlphaFoldDB" id="A0A9D4PMT8"/>
<dbReference type="VEuPathDB" id="VectorBase:RSAN_048257"/>
<keyword evidence="2" id="KW-0732">Signal</keyword>
<sequence>MAVVAWILAASLVVISSLPDLTESFSRYEIPHNLRNIRQQVLRRHNYYRRKHGVPPLKMSRKLNEHCQRRAVRLAKLDRLDHGGAKYAESIAAFPKEGNNGSLGRSVVDSWYSEIEQYDFSNGYYSKDTGHFTQIIWKKTRMVGTGSAVSPKSDRIFVASCYDPPQDNGGTYEENVPRPRVGRYSSRHDC</sequence>
<dbReference type="Gene3D" id="3.40.33.10">
    <property type="entry name" value="CAP"/>
    <property type="match status" value="1"/>
</dbReference>
<dbReference type="InterPro" id="IPR018244">
    <property type="entry name" value="Allrgn_V5/Tpx1_CS"/>
</dbReference>
<dbReference type="InterPro" id="IPR001283">
    <property type="entry name" value="CRISP-related"/>
</dbReference>
<dbReference type="InterPro" id="IPR035940">
    <property type="entry name" value="CAP_sf"/>
</dbReference>
<feature type="region of interest" description="Disordered" evidence="1">
    <location>
        <begin position="168"/>
        <end position="190"/>
    </location>
</feature>
<dbReference type="SUPFAM" id="SSF55797">
    <property type="entry name" value="PR-1-like"/>
    <property type="match status" value="1"/>
</dbReference>
<dbReference type="CDD" id="cd05382">
    <property type="entry name" value="CAP_GAPR1-like"/>
    <property type="match status" value="1"/>
</dbReference>
<feature type="chain" id="PRO_5039050087" description="SCP domain-containing protein" evidence="2">
    <location>
        <begin position="25"/>
        <end position="190"/>
    </location>
</feature>
<accession>A0A9D4PMT8</accession>
<dbReference type="Proteomes" id="UP000821837">
    <property type="component" value="Chromosome 6"/>
</dbReference>
<dbReference type="GO" id="GO:0005576">
    <property type="term" value="C:extracellular region"/>
    <property type="evidence" value="ECO:0007669"/>
    <property type="project" value="InterPro"/>
</dbReference>
<keyword evidence="5" id="KW-1185">Reference proteome</keyword>
<evidence type="ECO:0000256" key="1">
    <source>
        <dbReference type="SAM" id="MobiDB-lite"/>
    </source>
</evidence>
<protein>
    <recommendedName>
        <fullName evidence="3">SCP domain-containing protein</fullName>
    </recommendedName>
</protein>
<dbReference type="EMBL" id="JABSTV010001252">
    <property type="protein sequence ID" value="KAH7947796.1"/>
    <property type="molecule type" value="Genomic_DNA"/>
</dbReference>
<name>A0A9D4PMT8_RHISA</name>
<evidence type="ECO:0000256" key="2">
    <source>
        <dbReference type="SAM" id="SignalP"/>
    </source>
</evidence>
<evidence type="ECO:0000259" key="3">
    <source>
        <dbReference type="SMART" id="SM00198"/>
    </source>
</evidence>
<dbReference type="Pfam" id="PF00188">
    <property type="entry name" value="CAP"/>
    <property type="match status" value="1"/>
</dbReference>